<feature type="domain" description="Ubiquitin-like protease family profile" evidence="5">
    <location>
        <begin position="243"/>
        <end position="392"/>
    </location>
</feature>
<evidence type="ECO:0000256" key="4">
    <source>
        <dbReference type="ARBA" id="ARBA00022807"/>
    </source>
</evidence>
<reference evidence="6 7" key="1">
    <citation type="journal article" date="2015" name="Proc. Natl. Acad. Sci. U.S.A.">
        <title>The resurrection genome of Boea hygrometrica: A blueprint for survival of dehydration.</title>
        <authorList>
            <person name="Xiao L."/>
            <person name="Yang G."/>
            <person name="Zhang L."/>
            <person name="Yang X."/>
            <person name="Zhao S."/>
            <person name="Ji Z."/>
            <person name="Zhou Q."/>
            <person name="Hu M."/>
            <person name="Wang Y."/>
            <person name="Chen M."/>
            <person name="Xu Y."/>
            <person name="Jin H."/>
            <person name="Xiao X."/>
            <person name="Hu G."/>
            <person name="Bao F."/>
            <person name="Hu Y."/>
            <person name="Wan P."/>
            <person name="Li L."/>
            <person name="Deng X."/>
            <person name="Kuang T."/>
            <person name="Xiang C."/>
            <person name="Zhu J.K."/>
            <person name="Oliver M.J."/>
            <person name="He Y."/>
        </authorList>
    </citation>
    <scope>NUCLEOTIDE SEQUENCE [LARGE SCALE GENOMIC DNA]</scope>
    <source>
        <strain evidence="7">cv. XS01</strain>
    </source>
</reference>
<keyword evidence="7" id="KW-1185">Reference proteome</keyword>
<dbReference type="InterPro" id="IPR003653">
    <property type="entry name" value="Peptidase_C48_C"/>
</dbReference>
<dbReference type="EMBL" id="KV012506">
    <property type="protein sequence ID" value="KZV24822.1"/>
    <property type="molecule type" value="Genomic_DNA"/>
</dbReference>
<keyword evidence="2" id="KW-0645">Protease</keyword>
<evidence type="ECO:0000313" key="6">
    <source>
        <dbReference type="EMBL" id="KZV24822.1"/>
    </source>
</evidence>
<dbReference type="InterPro" id="IPR038765">
    <property type="entry name" value="Papain-like_cys_pep_sf"/>
</dbReference>
<gene>
    <name evidence="6" type="ORF">F511_26481</name>
</gene>
<sequence length="422" mass="48644">MDQSPSRISRYPDSKPGFRREVHAPVRSKRFGLSHRINKGWNTAGFNESSADTMKFFLGRYKSTKKLAMESLRYVTGDEAAMPLRLGIGIDGDEENQVVVSDDSSVEELEILKKRLLSLNSSVATDFSNEHAKVDVVEKMMNLMQLDHEPADTVVPAYRKLYDTSLRRNDEPHSLAAKTELAEIQRQRRLLLRPYKDTGEAIRDVAAECFLPLSVGEEADVTSALSSKSNREKVLVSHEHSNIEITGEKFQCLRPGGWLNDEAIFLQAFLHVLLTGKGGYNFQSVRRWTTLKKLGYSLLDCDKIFVPIHKTNHWCLAVIDKKDKKFQFLDSFKMVDNKVLKVLARYYVDEVKDKTDEDIDVRSWEEEFVKDLPEQENGYDCGMFMLKYADFYSRDIGLHFSQKDMPYFRRRTAKEILRLRAD</sequence>
<dbReference type="Proteomes" id="UP000250235">
    <property type="component" value="Unassembled WGS sequence"/>
</dbReference>
<accession>A0A2Z7AZZ8</accession>
<dbReference type="OrthoDB" id="910833at2759"/>
<dbReference type="PROSITE" id="PS50600">
    <property type="entry name" value="ULP_PROTEASE"/>
    <property type="match status" value="1"/>
</dbReference>
<proteinExistence type="inferred from homology"/>
<evidence type="ECO:0000313" key="7">
    <source>
        <dbReference type="Proteomes" id="UP000250235"/>
    </source>
</evidence>
<dbReference type="AlphaFoldDB" id="A0A2Z7AZZ8"/>
<evidence type="ECO:0000259" key="5">
    <source>
        <dbReference type="PROSITE" id="PS50600"/>
    </source>
</evidence>
<dbReference type="Pfam" id="PF02902">
    <property type="entry name" value="Peptidase_C48"/>
    <property type="match status" value="1"/>
</dbReference>
<dbReference type="GO" id="GO:0005634">
    <property type="term" value="C:nucleus"/>
    <property type="evidence" value="ECO:0007669"/>
    <property type="project" value="TreeGrafter"/>
</dbReference>
<evidence type="ECO:0000256" key="2">
    <source>
        <dbReference type="ARBA" id="ARBA00022670"/>
    </source>
</evidence>
<organism evidence="6 7">
    <name type="scientific">Dorcoceras hygrometricum</name>
    <dbReference type="NCBI Taxonomy" id="472368"/>
    <lineage>
        <taxon>Eukaryota</taxon>
        <taxon>Viridiplantae</taxon>
        <taxon>Streptophyta</taxon>
        <taxon>Embryophyta</taxon>
        <taxon>Tracheophyta</taxon>
        <taxon>Spermatophyta</taxon>
        <taxon>Magnoliopsida</taxon>
        <taxon>eudicotyledons</taxon>
        <taxon>Gunneridae</taxon>
        <taxon>Pentapetalae</taxon>
        <taxon>asterids</taxon>
        <taxon>lamiids</taxon>
        <taxon>Lamiales</taxon>
        <taxon>Gesneriaceae</taxon>
        <taxon>Didymocarpoideae</taxon>
        <taxon>Trichosporeae</taxon>
        <taxon>Loxocarpinae</taxon>
        <taxon>Dorcoceras</taxon>
    </lineage>
</organism>
<evidence type="ECO:0000256" key="1">
    <source>
        <dbReference type="ARBA" id="ARBA00005234"/>
    </source>
</evidence>
<keyword evidence="3" id="KW-0378">Hydrolase</keyword>
<evidence type="ECO:0000256" key="3">
    <source>
        <dbReference type="ARBA" id="ARBA00022801"/>
    </source>
</evidence>
<dbReference type="PANTHER" id="PTHR12606:SF1">
    <property type="entry name" value="UBIQUITIN-LIKE-SPECIFIC PROTEASE 1A"/>
    <property type="match status" value="1"/>
</dbReference>
<dbReference type="PANTHER" id="PTHR12606">
    <property type="entry name" value="SENTRIN/SUMO-SPECIFIC PROTEASE"/>
    <property type="match status" value="1"/>
</dbReference>
<protein>
    <recommendedName>
        <fullName evidence="5">Ubiquitin-like protease family profile domain-containing protein</fullName>
    </recommendedName>
</protein>
<keyword evidence="4" id="KW-0788">Thiol protease</keyword>
<dbReference type="GO" id="GO:0006508">
    <property type="term" value="P:proteolysis"/>
    <property type="evidence" value="ECO:0007669"/>
    <property type="project" value="UniProtKB-KW"/>
</dbReference>
<dbReference type="GO" id="GO:0016926">
    <property type="term" value="P:protein desumoylation"/>
    <property type="evidence" value="ECO:0007669"/>
    <property type="project" value="TreeGrafter"/>
</dbReference>
<dbReference type="Gene3D" id="3.40.395.10">
    <property type="entry name" value="Adenoviral Proteinase, Chain A"/>
    <property type="match status" value="1"/>
</dbReference>
<name>A0A2Z7AZZ8_9LAMI</name>
<dbReference type="SUPFAM" id="SSF54001">
    <property type="entry name" value="Cysteine proteinases"/>
    <property type="match status" value="1"/>
</dbReference>
<comment type="similarity">
    <text evidence="1">Belongs to the peptidase C48 family.</text>
</comment>
<dbReference type="GO" id="GO:0016929">
    <property type="term" value="F:deSUMOylase activity"/>
    <property type="evidence" value="ECO:0007669"/>
    <property type="project" value="TreeGrafter"/>
</dbReference>